<reference evidence="2 3" key="1">
    <citation type="submission" date="2021-05" db="EMBL/GenBank/DDBJ databases">
        <title>Comparative genomic studies on the polysaccharide-degrading batcterial strains of the Flammeovirga genus.</title>
        <authorList>
            <person name="Zewei F."/>
            <person name="Zheng Z."/>
            <person name="Yu L."/>
            <person name="Ruyue G."/>
            <person name="Yanhong M."/>
            <person name="Yuanyuan C."/>
            <person name="Jingyan G."/>
            <person name="Wenjun H."/>
        </authorList>
    </citation>
    <scope>NUCLEOTIDE SEQUENCE [LARGE SCALE GENOMIC DNA]</scope>
    <source>
        <strain evidence="2 3">YS10</strain>
    </source>
</reference>
<dbReference type="Gene3D" id="3.10.450.360">
    <property type="match status" value="1"/>
</dbReference>
<dbReference type="RefSeq" id="WP_144076188.1">
    <property type="nucleotide sequence ID" value="NZ_CP076129.1"/>
</dbReference>
<sequence>MKKGSTILIVIMLSIRASFSFGQTAETIRFNEVNDSDFVISELVDHVYNEDPHLYIGKIVSINYDLIEEEIYNLYDEEAIETLSILDYYKVDIITEDGYEERYYDKEGTLYLVISDFNKSYLPYEIVNQIDNQYLAWNMTVLEISSPDNSDKKIYKVHLKQEEEEQVFFFEHSGGMFTRV</sequence>
<accession>A0ABX8H2Z3</accession>
<evidence type="ECO:0000313" key="3">
    <source>
        <dbReference type="Proteomes" id="UP000682802"/>
    </source>
</evidence>
<name>A0ABX8H2Z3_9BACT</name>
<evidence type="ECO:0008006" key="4">
    <source>
        <dbReference type="Google" id="ProtNLM"/>
    </source>
</evidence>
<protein>
    <recommendedName>
        <fullName evidence="4">Nicotinate-nucleotide adenylyltransferase</fullName>
    </recommendedName>
</protein>
<proteinExistence type="predicted"/>
<dbReference type="SUPFAM" id="SSF160574">
    <property type="entry name" value="BT0923-like"/>
    <property type="match status" value="1"/>
</dbReference>
<evidence type="ECO:0000313" key="2">
    <source>
        <dbReference type="EMBL" id="QWG09515.1"/>
    </source>
</evidence>
<organism evidence="2 3">
    <name type="scientific">Flammeovirga kamogawensis</name>
    <dbReference type="NCBI Taxonomy" id="373891"/>
    <lineage>
        <taxon>Bacteria</taxon>
        <taxon>Pseudomonadati</taxon>
        <taxon>Bacteroidota</taxon>
        <taxon>Cytophagia</taxon>
        <taxon>Cytophagales</taxon>
        <taxon>Flammeovirgaceae</taxon>
        <taxon>Flammeovirga</taxon>
    </lineage>
</organism>
<evidence type="ECO:0000256" key="1">
    <source>
        <dbReference type="SAM" id="SignalP"/>
    </source>
</evidence>
<dbReference type="Proteomes" id="UP000682802">
    <property type="component" value="Chromosome 2"/>
</dbReference>
<keyword evidence="1" id="KW-0732">Signal</keyword>
<feature type="signal peptide" evidence="1">
    <location>
        <begin position="1"/>
        <end position="22"/>
    </location>
</feature>
<feature type="chain" id="PRO_5047270768" description="Nicotinate-nucleotide adenylyltransferase" evidence="1">
    <location>
        <begin position="23"/>
        <end position="180"/>
    </location>
</feature>
<keyword evidence="3" id="KW-1185">Reference proteome</keyword>
<dbReference type="EMBL" id="CP076129">
    <property type="protein sequence ID" value="QWG09515.1"/>
    <property type="molecule type" value="Genomic_DNA"/>
</dbReference>
<gene>
    <name evidence="2" type="ORF">KM029_23190</name>
</gene>